<comment type="caution">
    <text evidence="2">The sequence shown here is derived from an EMBL/GenBank/DDBJ whole genome shotgun (WGS) entry which is preliminary data.</text>
</comment>
<evidence type="ECO:0000313" key="2">
    <source>
        <dbReference type="EMBL" id="CAK0851522.1"/>
    </source>
</evidence>
<accession>A0ABN9TYT4</accession>
<sequence>MYEGFEAGHFVVSVFAFPDRLAEAARAALAVLQSPGQLPFLDREVEAAKRVVAEREKRDRRGRGYLAGKLRRLPTGESGAWLEEDRSRSSRRCRRTTCRRRGAHSPRSRTRPVRRDWHLRGPHGTGRGAARRRRAAAAPRRAGAAERGPRRRRGPDQPAGRAGDRQPGAGAGACSCERDGFLGLSVAGLPVVCFVQAGPMPALSALCAVRAGSTRGTARARGEGPCRCSARAF</sequence>
<evidence type="ECO:0000313" key="3">
    <source>
        <dbReference type="Proteomes" id="UP001189429"/>
    </source>
</evidence>
<gene>
    <name evidence="2" type="ORF">PCOR1329_LOCUS43662</name>
</gene>
<feature type="region of interest" description="Disordered" evidence="1">
    <location>
        <begin position="92"/>
        <end position="170"/>
    </location>
</feature>
<reference evidence="2" key="1">
    <citation type="submission" date="2023-10" db="EMBL/GenBank/DDBJ databases">
        <authorList>
            <person name="Chen Y."/>
            <person name="Shah S."/>
            <person name="Dougan E. K."/>
            <person name="Thang M."/>
            <person name="Chan C."/>
        </authorList>
    </citation>
    <scope>NUCLEOTIDE SEQUENCE [LARGE SCALE GENOMIC DNA]</scope>
</reference>
<dbReference type="Proteomes" id="UP001189429">
    <property type="component" value="Unassembled WGS sequence"/>
</dbReference>
<evidence type="ECO:0000256" key="1">
    <source>
        <dbReference type="SAM" id="MobiDB-lite"/>
    </source>
</evidence>
<proteinExistence type="predicted"/>
<keyword evidence="3" id="KW-1185">Reference proteome</keyword>
<feature type="compositionally biased region" description="Basic residues" evidence="1">
    <location>
        <begin position="92"/>
        <end position="112"/>
    </location>
</feature>
<protein>
    <submittedName>
        <fullName evidence="2">Uncharacterized protein</fullName>
    </submittedName>
</protein>
<name>A0ABN9TYT4_9DINO</name>
<dbReference type="EMBL" id="CAUYUJ010015248">
    <property type="protein sequence ID" value="CAK0851522.1"/>
    <property type="molecule type" value="Genomic_DNA"/>
</dbReference>
<organism evidence="2 3">
    <name type="scientific">Prorocentrum cordatum</name>
    <dbReference type="NCBI Taxonomy" id="2364126"/>
    <lineage>
        <taxon>Eukaryota</taxon>
        <taxon>Sar</taxon>
        <taxon>Alveolata</taxon>
        <taxon>Dinophyceae</taxon>
        <taxon>Prorocentrales</taxon>
        <taxon>Prorocentraceae</taxon>
        <taxon>Prorocentrum</taxon>
    </lineage>
</organism>